<dbReference type="AlphaFoldDB" id="A0ABD2N890"/>
<comment type="caution">
    <text evidence="2">The sequence shown here is derived from an EMBL/GenBank/DDBJ whole genome shotgun (WGS) entry which is preliminary data.</text>
</comment>
<evidence type="ECO:0000313" key="3">
    <source>
        <dbReference type="Proteomes" id="UP001516400"/>
    </source>
</evidence>
<evidence type="ECO:0000256" key="1">
    <source>
        <dbReference type="SAM" id="MobiDB-lite"/>
    </source>
</evidence>
<protein>
    <submittedName>
        <fullName evidence="2">Uncharacterized protein</fullName>
    </submittedName>
</protein>
<sequence>MTRTGGNPGADQKLAVTLTIREKPMDMEKHKNHVIESLSGDSHCMSGASDGHDSIQNISGRVVRSRAPVAQIATASQLSQQRSQTRTRTQPVDGSAHESQPALTQAELPRQRMKWTGSMNEPVMRIMCRVTRLEQEMVSYRQQLHEEFSRIYPDLKISEQRITNQYRIDETLQPGPSNQAQMQDVRNKQNQEDNAELRDNLIRGTGAKIHTKRDISRETRQLNTLQWERRLTKKIEVLRRDIEQLTKCLRDPKV</sequence>
<name>A0ABD2N890_9CUCU</name>
<proteinExistence type="predicted"/>
<dbReference type="EMBL" id="JABFTP020000083">
    <property type="protein sequence ID" value="KAL3274965.1"/>
    <property type="molecule type" value="Genomic_DNA"/>
</dbReference>
<evidence type="ECO:0000313" key="2">
    <source>
        <dbReference type="EMBL" id="KAL3274965.1"/>
    </source>
</evidence>
<dbReference type="Proteomes" id="UP001516400">
    <property type="component" value="Unassembled WGS sequence"/>
</dbReference>
<reference evidence="2 3" key="1">
    <citation type="journal article" date="2021" name="BMC Biol.">
        <title>Horizontally acquired antibacterial genes associated with adaptive radiation of ladybird beetles.</title>
        <authorList>
            <person name="Li H.S."/>
            <person name="Tang X.F."/>
            <person name="Huang Y.H."/>
            <person name="Xu Z.Y."/>
            <person name="Chen M.L."/>
            <person name="Du X.Y."/>
            <person name="Qiu B.Y."/>
            <person name="Chen P.T."/>
            <person name="Zhang W."/>
            <person name="Slipinski A."/>
            <person name="Escalona H.E."/>
            <person name="Waterhouse R.M."/>
            <person name="Zwick A."/>
            <person name="Pang H."/>
        </authorList>
    </citation>
    <scope>NUCLEOTIDE SEQUENCE [LARGE SCALE GENOMIC DNA]</scope>
    <source>
        <strain evidence="2">SYSU2018</strain>
    </source>
</reference>
<gene>
    <name evidence="2" type="ORF">HHI36_019740</name>
</gene>
<feature type="compositionally biased region" description="Low complexity" evidence="1">
    <location>
        <begin position="76"/>
        <end position="90"/>
    </location>
</feature>
<keyword evidence="3" id="KW-1185">Reference proteome</keyword>
<organism evidence="2 3">
    <name type="scientific">Cryptolaemus montrouzieri</name>
    <dbReference type="NCBI Taxonomy" id="559131"/>
    <lineage>
        <taxon>Eukaryota</taxon>
        <taxon>Metazoa</taxon>
        <taxon>Ecdysozoa</taxon>
        <taxon>Arthropoda</taxon>
        <taxon>Hexapoda</taxon>
        <taxon>Insecta</taxon>
        <taxon>Pterygota</taxon>
        <taxon>Neoptera</taxon>
        <taxon>Endopterygota</taxon>
        <taxon>Coleoptera</taxon>
        <taxon>Polyphaga</taxon>
        <taxon>Cucujiformia</taxon>
        <taxon>Coccinelloidea</taxon>
        <taxon>Coccinellidae</taxon>
        <taxon>Scymninae</taxon>
        <taxon>Scymnini</taxon>
        <taxon>Cryptolaemus</taxon>
    </lineage>
</organism>
<accession>A0ABD2N890</accession>
<feature type="region of interest" description="Disordered" evidence="1">
    <location>
        <begin position="73"/>
        <end position="104"/>
    </location>
</feature>